<feature type="region of interest" description="Disordered" evidence="1">
    <location>
        <begin position="134"/>
        <end position="175"/>
    </location>
</feature>
<dbReference type="HOGENOM" id="CLU_1532513_0_0_1"/>
<evidence type="ECO:0000313" key="2">
    <source>
        <dbReference type="EMBL" id="EME49661.1"/>
    </source>
</evidence>
<dbReference type="EMBL" id="KB446535">
    <property type="protein sequence ID" value="EME49661.1"/>
    <property type="molecule type" value="Genomic_DNA"/>
</dbReference>
<dbReference type="Proteomes" id="UP000016933">
    <property type="component" value="Unassembled WGS sequence"/>
</dbReference>
<evidence type="ECO:0000313" key="3">
    <source>
        <dbReference type="Proteomes" id="UP000016933"/>
    </source>
</evidence>
<dbReference type="AlphaFoldDB" id="N1Q1Q7"/>
<feature type="region of interest" description="Disordered" evidence="1">
    <location>
        <begin position="1"/>
        <end position="22"/>
    </location>
</feature>
<protein>
    <submittedName>
        <fullName evidence="2">Uncharacterized protein</fullName>
    </submittedName>
</protein>
<accession>N1Q1Q7</accession>
<feature type="compositionally biased region" description="Polar residues" evidence="1">
    <location>
        <begin position="1"/>
        <end position="17"/>
    </location>
</feature>
<name>N1Q1Q7_DOTSN</name>
<organism evidence="2 3">
    <name type="scientific">Dothistroma septosporum (strain NZE10 / CBS 128990)</name>
    <name type="common">Red band needle blight fungus</name>
    <name type="synonym">Mycosphaerella pini</name>
    <dbReference type="NCBI Taxonomy" id="675120"/>
    <lineage>
        <taxon>Eukaryota</taxon>
        <taxon>Fungi</taxon>
        <taxon>Dikarya</taxon>
        <taxon>Ascomycota</taxon>
        <taxon>Pezizomycotina</taxon>
        <taxon>Dothideomycetes</taxon>
        <taxon>Dothideomycetidae</taxon>
        <taxon>Mycosphaerellales</taxon>
        <taxon>Mycosphaerellaceae</taxon>
        <taxon>Dothistroma</taxon>
    </lineage>
</organism>
<proteinExistence type="predicted"/>
<reference evidence="2 3" key="2">
    <citation type="journal article" date="2012" name="PLoS Pathog.">
        <title>Diverse lifestyles and strategies of plant pathogenesis encoded in the genomes of eighteen Dothideomycetes fungi.</title>
        <authorList>
            <person name="Ohm R.A."/>
            <person name="Feau N."/>
            <person name="Henrissat B."/>
            <person name="Schoch C.L."/>
            <person name="Horwitz B.A."/>
            <person name="Barry K.W."/>
            <person name="Condon B.J."/>
            <person name="Copeland A.C."/>
            <person name="Dhillon B."/>
            <person name="Glaser F."/>
            <person name="Hesse C.N."/>
            <person name="Kosti I."/>
            <person name="LaButti K."/>
            <person name="Lindquist E.A."/>
            <person name="Lucas S."/>
            <person name="Salamov A.A."/>
            <person name="Bradshaw R.E."/>
            <person name="Ciuffetti L."/>
            <person name="Hamelin R.C."/>
            <person name="Kema G.H.J."/>
            <person name="Lawrence C."/>
            <person name="Scott J.A."/>
            <person name="Spatafora J.W."/>
            <person name="Turgeon B.G."/>
            <person name="de Wit P.J.G.M."/>
            <person name="Zhong S."/>
            <person name="Goodwin S.B."/>
            <person name="Grigoriev I.V."/>
        </authorList>
    </citation>
    <scope>NUCLEOTIDE SEQUENCE [LARGE SCALE GENOMIC DNA]</scope>
    <source>
        <strain evidence="3">NZE10 / CBS 128990</strain>
    </source>
</reference>
<dbReference type="OrthoDB" id="3902029at2759"/>
<sequence length="175" mass="19431">MSELQTPTQNPEPSTPNAPKHRHVYLPDYRELSPACLIKALPSTREKCANLKSLVVSSEPDYYTPSFTYLGPPIGFSAKIIEHHTPSGVITTSVYGSLMAPRPRLTIPCDDRWCSTCRTDAGKIAAPRRYTLVASSDTKSPSPRRYISSESTTPTLRTPIAREYASRRSPRPLNL</sequence>
<evidence type="ECO:0000256" key="1">
    <source>
        <dbReference type="SAM" id="MobiDB-lite"/>
    </source>
</evidence>
<gene>
    <name evidence="2" type="ORF">DOTSEDRAFT_30857</name>
</gene>
<keyword evidence="3" id="KW-1185">Reference proteome</keyword>
<reference evidence="3" key="1">
    <citation type="journal article" date="2012" name="PLoS Genet.">
        <title>The genomes of the fungal plant pathogens Cladosporium fulvum and Dothistroma septosporum reveal adaptation to different hosts and lifestyles but also signatures of common ancestry.</title>
        <authorList>
            <person name="de Wit P.J.G.M."/>
            <person name="van der Burgt A."/>
            <person name="Oekmen B."/>
            <person name="Stergiopoulos I."/>
            <person name="Abd-Elsalam K.A."/>
            <person name="Aerts A.L."/>
            <person name="Bahkali A.H."/>
            <person name="Beenen H.G."/>
            <person name="Chettri P."/>
            <person name="Cox M.P."/>
            <person name="Datema E."/>
            <person name="de Vries R.P."/>
            <person name="Dhillon B."/>
            <person name="Ganley A.R."/>
            <person name="Griffiths S.A."/>
            <person name="Guo Y."/>
            <person name="Hamelin R.C."/>
            <person name="Henrissat B."/>
            <person name="Kabir M.S."/>
            <person name="Jashni M.K."/>
            <person name="Kema G."/>
            <person name="Klaubauf S."/>
            <person name="Lapidus A."/>
            <person name="Levasseur A."/>
            <person name="Lindquist E."/>
            <person name="Mehrabi R."/>
            <person name="Ohm R.A."/>
            <person name="Owen T.J."/>
            <person name="Salamov A."/>
            <person name="Schwelm A."/>
            <person name="Schijlen E."/>
            <person name="Sun H."/>
            <person name="van den Burg H.A."/>
            <person name="van Ham R.C.H.J."/>
            <person name="Zhang S."/>
            <person name="Goodwin S.B."/>
            <person name="Grigoriev I.V."/>
            <person name="Collemare J."/>
            <person name="Bradshaw R.E."/>
        </authorList>
    </citation>
    <scope>NUCLEOTIDE SEQUENCE [LARGE SCALE GENOMIC DNA]</scope>
    <source>
        <strain evidence="3">NZE10 / CBS 128990</strain>
    </source>
</reference>